<feature type="domain" description="Peptidase M16 N-terminal" evidence="5">
    <location>
        <begin position="17"/>
        <end position="164"/>
    </location>
</feature>
<evidence type="ECO:0000313" key="8">
    <source>
        <dbReference type="Proteomes" id="UP000198409"/>
    </source>
</evidence>
<dbReference type="InterPro" id="IPR001431">
    <property type="entry name" value="Pept_M16_Zn_BS"/>
</dbReference>
<dbReference type="Gene3D" id="3.30.830.10">
    <property type="entry name" value="Metalloenzyme, LuxS/M16 peptidase-like"/>
    <property type="match status" value="2"/>
</dbReference>
<accession>A0A238VVG4</accession>
<dbReference type="RefSeq" id="WP_278185008.1">
    <property type="nucleotide sequence ID" value="NZ_FZNM01000003.1"/>
</dbReference>
<dbReference type="PANTHER" id="PTHR11851">
    <property type="entry name" value="METALLOPROTEASE"/>
    <property type="match status" value="1"/>
</dbReference>
<dbReference type="Pfam" id="PF05193">
    <property type="entry name" value="Peptidase_M16_C"/>
    <property type="match status" value="1"/>
</dbReference>
<keyword evidence="3" id="KW-0378">Hydrolase</keyword>
<comment type="similarity">
    <text evidence="2 4">Belongs to the peptidase M16 family.</text>
</comment>
<name>A0A238VVG4_9RHOB</name>
<keyword evidence="3" id="KW-0645">Protease</keyword>
<dbReference type="InterPro" id="IPR011249">
    <property type="entry name" value="Metalloenz_LuxS/M16"/>
</dbReference>
<dbReference type="GO" id="GO:0004222">
    <property type="term" value="F:metalloendopeptidase activity"/>
    <property type="evidence" value="ECO:0007669"/>
    <property type="project" value="InterPro"/>
</dbReference>
<evidence type="ECO:0000313" key="7">
    <source>
        <dbReference type="EMBL" id="SNR37823.1"/>
    </source>
</evidence>
<dbReference type="InterPro" id="IPR011765">
    <property type="entry name" value="Pept_M16_N"/>
</dbReference>
<protein>
    <submittedName>
        <fullName evidence="7">Predicted Zn-dependent peptidase</fullName>
    </submittedName>
</protein>
<dbReference type="GO" id="GO:0046872">
    <property type="term" value="F:metal ion binding"/>
    <property type="evidence" value="ECO:0007669"/>
    <property type="project" value="InterPro"/>
</dbReference>
<proteinExistence type="inferred from homology"/>
<reference evidence="8" key="1">
    <citation type="submission" date="2017-06" db="EMBL/GenBank/DDBJ databases">
        <authorList>
            <person name="Varghese N."/>
            <person name="Submissions S."/>
        </authorList>
    </citation>
    <scope>NUCLEOTIDE SEQUENCE [LARGE SCALE GENOMIC DNA]</scope>
    <source>
        <strain evidence="8">DSM 26170</strain>
    </source>
</reference>
<dbReference type="AlphaFoldDB" id="A0A238VVG4"/>
<evidence type="ECO:0000256" key="1">
    <source>
        <dbReference type="ARBA" id="ARBA00001947"/>
    </source>
</evidence>
<dbReference type="GO" id="GO:0006508">
    <property type="term" value="P:proteolysis"/>
    <property type="evidence" value="ECO:0007669"/>
    <property type="project" value="InterPro"/>
</dbReference>
<keyword evidence="3" id="KW-0482">Metalloprotease</keyword>
<dbReference type="Proteomes" id="UP000198409">
    <property type="component" value="Unassembled WGS sequence"/>
</dbReference>
<feature type="domain" description="Peptidase M16 C-terminal" evidence="6">
    <location>
        <begin position="173"/>
        <end position="342"/>
    </location>
</feature>
<dbReference type="PROSITE" id="PS00143">
    <property type="entry name" value="INSULINASE"/>
    <property type="match status" value="1"/>
</dbReference>
<dbReference type="InterPro" id="IPR050361">
    <property type="entry name" value="MPP/UQCRC_Complex"/>
</dbReference>
<organism evidence="7 8">
    <name type="scientific">Paracoccus sediminis</name>
    <dbReference type="NCBI Taxonomy" id="1214787"/>
    <lineage>
        <taxon>Bacteria</taxon>
        <taxon>Pseudomonadati</taxon>
        <taxon>Pseudomonadota</taxon>
        <taxon>Alphaproteobacteria</taxon>
        <taxon>Rhodobacterales</taxon>
        <taxon>Paracoccaceae</taxon>
        <taxon>Paracoccus</taxon>
    </lineage>
</organism>
<evidence type="ECO:0000259" key="5">
    <source>
        <dbReference type="Pfam" id="PF00675"/>
    </source>
</evidence>
<evidence type="ECO:0000256" key="3">
    <source>
        <dbReference type="ARBA" id="ARBA00023049"/>
    </source>
</evidence>
<comment type="cofactor">
    <cofactor evidence="1">
        <name>Zn(2+)</name>
        <dbReference type="ChEBI" id="CHEBI:29105"/>
    </cofactor>
</comment>
<dbReference type="EMBL" id="FZNM01000003">
    <property type="protein sequence ID" value="SNR37823.1"/>
    <property type="molecule type" value="Genomic_DNA"/>
</dbReference>
<dbReference type="Pfam" id="PF00675">
    <property type="entry name" value="Peptidase_M16"/>
    <property type="match status" value="1"/>
</dbReference>
<sequence length="424" mass="45846">MNKDPNLHVTTLPNGLRVATRLMPGLHSTALGIWVSAGGRNERPEQNGIAHFLEHMAFKGTATRTALQIAEAIEDVGGYINAYTSRDATAYYVRVLEDDVDLAFGVMSDIVLNPIFDEREIEIERGVILQEIGQSMDTPDDVIFDWLQEAAYPNQPMGRTILGPAERVSRFGRSDLSGFVAENYGPGQMVVAAAGAVDHDRIVRLAERAFGHLATVTQAPREAARWQGLETRKVKKLEQAHFALALEGPGYLAPDFYAAQIFSSALGGGMSSRLFQKLREERGLCYTIFAQSGFHDDTGMLTIYAGTGAEDLADLSTLTIDEIKRAAEDMSEAEVARAKAQLRASLLMSLESPSSQAERMARTLAIWGRVPDAAEVADRIAAVTVAEVRAHAEALIAQARPALALYGPVKAAPALGALAERLAA</sequence>
<gene>
    <name evidence="7" type="ORF">SAMN06265378_10335</name>
</gene>
<dbReference type="PANTHER" id="PTHR11851:SF49">
    <property type="entry name" value="MITOCHONDRIAL-PROCESSING PEPTIDASE SUBUNIT ALPHA"/>
    <property type="match status" value="1"/>
</dbReference>
<dbReference type="InterPro" id="IPR007863">
    <property type="entry name" value="Peptidase_M16_C"/>
</dbReference>
<dbReference type="FunFam" id="3.30.830.10:FF:000008">
    <property type="entry name" value="Mitochondrial-processing peptidase subunit beta"/>
    <property type="match status" value="1"/>
</dbReference>
<evidence type="ECO:0000256" key="2">
    <source>
        <dbReference type="ARBA" id="ARBA00007261"/>
    </source>
</evidence>
<dbReference type="SUPFAM" id="SSF63411">
    <property type="entry name" value="LuxS/MPP-like metallohydrolase"/>
    <property type="match status" value="2"/>
</dbReference>
<evidence type="ECO:0000259" key="6">
    <source>
        <dbReference type="Pfam" id="PF05193"/>
    </source>
</evidence>
<evidence type="ECO:0000256" key="4">
    <source>
        <dbReference type="RuleBase" id="RU004447"/>
    </source>
</evidence>